<dbReference type="PANTHER" id="PTHR11802:SF235">
    <property type="entry name" value="SERINE CARBOXYPEPTIDASE-LIKE 33"/>
    <property type="match status" value="1"/>
</dbReference>
<dbReference type="GO" id="GO:0006508">
    <property type="term" value="P:proteolysis"/>
    <property type="evidence" value="ECO:0007669"/>
    <property type="project" value="UniProtKB-KW"/>
</dbReference>
<dbReference type="PRINTS" id="PR00724">
    <property type="entry name" value="CRBOXYPTASEC"/>
</dbReference>
<organism evidence="10 11">
    <name type="scientific">Phtheirospermum japonicum</name>
    <dbReference type="NCBI Taxonomy" id="374723"/>
    <lineage>
        <taxon>Eukaryota</taxon>
        <taxon>Viridiplantae</taxon>
        <taxon>Streptophyta</taxon>
        <taxon>Embryophyta</taxon>
        <taxon>Tracheophyta</taxon>
        <taxon>Spermatophyta</taxon>
        <taxon>Magnoliopsida</taxon>
        <taxon>eudicotyledons</taxon>
        <taxon>Gunneridae</taxon>
        <taxon>Pentapetalae</taxon>
        <taxon>asterids</taxon>
        <taxon>lamiids</taxon>
        <taxon>Lamiales</taxon>
        <taxon>Orobanchaceae</taxon>
        <taxon>Orobanchaceae incertae sedis</taxon>
        <taxon>Phtheirospermum</taxon>
    </lineage>
</organism>
<dbReference type="PANTHER" id="PTHR11802">
    <property type="entry name" value="SERINE PROTEASE FAMILY S10 SERINE CARBOXYPEPTIDASE"/>
    <property type="match status" value="1"/>
</dbReference>
<evidence type="ECO:0000256" key="4">
    <source>
        <dbReference type="ARBA" id="ARBA00022645"/>
    </source>
</evidence>
<keyword evidence="5 9" id="KW-0645">Protease</keyword>
<feature type="signal peptide" evidence="9">
    <location>
        <begin position="1"/>
        <end position="21"/>
    </location>
</feature>
<dbReference type="EMBL" id="BMAC01000734">
    <property type="protein sequence ID" value="GFQ02239.1"/>
    <property type="molecule type" value="Genomic_DNA"/>
</dbReference>
<dbReference type="Gene3D" id="6.10.250.940">
    <property type="match status" value="1"/>
</dbReference>
<protein>
    <recommendedName>
        <fullName evidence="9">Carboxypeptidase</fullName>
        <ecNumber evidence="9">3.4.16.-</ecNumber>
    </recommendedName>
</protein>
<dbReference type="InterPro" id="IPR001563">
    <property type="entry name" value="Peptidase_S10"/>
</dbReference>
<dbReference type="Gene3D" id="3.40.50.1820">
    <property type="entry name" value="alpha/beta hydrolase"/>
    <property type="match status" value="1"/>
</dbReference>
<dbReference type="SUPFAM" id="SSF53474">
    <property type="entry name" value="alpha/beta-Hydrolases"/>
    <property type="match status" value="1"/>
</dbReference>
<evidence type="ECO:0000256" key="9">
    <source>
        <dbReference type="RuleBase" id="RU361156"/>
    </source>
</evidence>
<dbReference type="PROSITE" id="PS00131">
    <property type="entry name" value="CARBOXYPEPT_SER_SER"/>
    <property type="match status" value="1"/>
</dbReference>
<evidence type="ECO:0000256" key="2">
    <source>
        <dbReference type="ARBA" id="ARBA00009431"/>
    </source>
</evidence>
<dbReference type="EC" id="3.4.16.-" evidence="9"/>
<dbReference type="AlphaFoldDB" id="A0A830CXC5"/>
<dbReference type="InterPro" id="IPR018202">
    <property type="entry name" value="Ser_caboxypep_ser_AS"/>
</dbReference>
<keyword evidence="3" id="KW-0964">Secreted</keyword>
<keyword evidence="7" id="KW-1015">Disulfide bond</keyword>
<dbReference type="GO" id="GO:0005576">
    <property type="term" value="C:extracellular region"/>
    <property type="evidence" value="ECO:0007669"/>
    <property type="project" value="UniProtKB-SubCell"/>
</dbReference>
<dbReference type="GO" id="GO:0004185">
    <property type="term" value="F:serine-type carboxypeptidase activity"/>
    <property type="evidence" value="ECO:0007669"/>
    <property type="project" value="UniProtKB-UniRule"/>
</dbReference>
<evidence type="ECO:0000313" key="10">
    <source>
        <dbReference type="EMBL" id="GFQ02239.1"/>
    </source>
</evidence>
<keyword evidence="8" id="KW-0325">Glycoprotein</keyword>
<dbReference type="Pfam" id="PF00450">
    <property type="entry name" value="Peptidase_S10"/>
    <property type="match status" value="1"/>
</dbReference>
<keyword evidence="6 9" id="KW-0378">Hydrolase</keyword>
<dbReference type="InterPro" id="IPR029058">
    <property type="entry name" value="AB_hydrolase_fold"/>
</dbReference>
<gene>
    <name evidence="10" type="ORF">PHJA_002367800</name>
</gene>
<comment type="similarity">
    <text evidence="2 9">Belongs to the peptidase S10 family.</text>
</comment>
<dbReference type="FunFam" id="3.40.50.1820:FF:000013">
    <property type="entry name" value="Carboxypeptidase"/>
    <property type="match status" value="1"/>
</dbReference>
<accession>A0A830CXC5</accession>
<evidence type="ECO:0000313" key="11">
    <source>
        <dbReference type="Proteomes" id="UP000653305"/>
    </source>
</evidence>
<keyword evidence="4 9" id="KW-0121">Carboxypeptidase</keyword>
<reference evidence="10" key="1">
    <citation type="submission" date="2020-07" db="EMBL/GenBank/DDBJ databases">
        <title>Ethylene signaling mediates host invasion by parasitic plants.</title>
        <authorList>
            <person name="Yoshida S."/>
        </authorList>
    </citation>
    <scope>NUCLEOTIDE SEQUENCE</scope>
    <source>
        <strain evidence="10">Okayama</strain>
    </source>
</reference>
<evidence type="ECO:0000256" key="8">
    <source>
        <dbReference type="ARBA" id="ARBA00023180"/>
    </source>
</evidence>
<evidence type="ECO:0000256" key="1">
    <source>
        <dbReference type="ARBA" id="ARBA00004613"/>
    </source>
</evidence>
<dbReference type="OrthoDB" id="443318at2759"/>
<sequence>MAPKILLLNIFMLFIIISLVALNACCNIKASNVESEEYERDRVIRLPGQPKRPNVSQFSGYITVNEAHGRALFYWFFESQSQPTNKPLLLWLNGGPGCSSIGYGAAVELGPFRVGKKGADLEFNRHSWNQEANMLFLESPIGVGFSYTNTSHDFNNIDDTFAAEDAYNFLVKWLKRFPQFKSHEIFISGESYAGHYVPQLAELVHDRNKNSNKYPYINLKGFIVGNPETNDYYDYKGMVEYAWSHSVISDEEYDKVKQACAFRLVNWSTQCVDAMNIMFNTYNEIDIYNIYAPSCPKNKTSSSNLGIQNVDFSNTKAQNQRLGRMKLIIPGGYDPCYSKYTEAYFNRIEVQSALHVNSRPHINDSHVKWKVCNDSVFEKYNYTVFSILPIYEKLIKGGLKIWIYRLLARSVLMRPIGIRSLIMQVLMRPVGIRSLIMRPLMQPKIFRSLRSLYCIMPPQFERGQRKDLRLSS</sequence>
<evidence type="ECO:0000256" key="3">
    <source>
        <dbReference type="ARBA" id="ARBA00022525"/>
    </source>
</evidence>
<evidence type="ECO:0000256" key="7">
    <source>
        <dbReference type="ARBA" id="ARBA00023157"/>
    </source>
</evidence>
<keyword evidence="9" id="KW-0732">Signal</keyword>
<dbReference type="Proteomes" id="UP000653305">
    <property type="component" value="Unassembled WGS sequence"/>
</dbReference>
<comment type="subcellular location">
    <subcellularLocation>
        <location evidence="1">Secreted</location>
    </subcellularLocation>
</comment>
<evidence type="ECO:0000256" key="6">
    <source>
        <dbReference type="ARBA" id="ARBA00022801"/>
    </source>
</evidence>
<dbReference type="GO" id="GO:0005773">
    <property type="term" value="C:vacuole"/>
    <property type="evidence" value="ECO:0007669"/>
    <property type="project" value="TreeGrafter"/>
</dbReference>
<keyword evidence="11" id="KW-1185">Reference proteome</keyword>
<feature type="chain" id="PRO_5033103854" description="Carboxypeptidase" evidence="9">
    <location>
        <begin position="22"/>
        <end position="472"/>
    </location>
</feature>
<evidence type="ECO:0000256" key="5">
    <source>
        <dbReference type="ARBA" id="ARBA00022670"/>
    </source>
</evidence>
<comment type="caution">
    <text evidence="10">The sequence shown here is derived from an EMBL/GenBank/DDBJ whole genome shotgun (WGS) entry which is preliminary data.</text>
</comment>
<proteinExistence type="inferred from homology"/>
<name>A0A830CXC5_9LAMI</name>